<dbReference type="SMART" id="SM00225">
    <property type="entry name" value="BTB"/>
    <property type="match status" value="1"/>
</dbReference>
<dbReference type="Proteomes" id="UP000800097">
    <property type="component" value="Unassembled WGS sequence"/>
</dbReference>
<evidence type="ECO:0000256" key="2">
    <source>
        <dbReference type="ARBA" id="ARBA00022448"/>
    </source>
</evidence>
<dbReference type="EMBL" id="ML986486">
    <property type="protein sequence ID" value="KAF2279653.1"/>
    <property type="molecule type" value="Genomic_DNA"/>
</dbReference>
<dbReference type="InterPro" id="IPR011701">
    <property type="entry name" value="MFS"/>
</dbReference>
<keyword evidence="3 6" id="KW-0812">Transmembrane</keyword>
<dbReference type="InterPro" id="IPR000210">
    <property type="entry name" value="BTB/POZ_dom"/>
</dbReference>
<protein>
    <submittedName>
        <fullName evidence="8">MFS general substrate transporter</fullName>
    </submittedName>
</protein>
<dbReference type="GeneID" id="54554619"/>
<dbReference type="InterPro" id="IPR011333">
    <property type="entry name" value="SKP1/BTB/POZ_sf"/>
</dbReference>
<dbReference type="SUPFAM" id="SSF103473">
    <property type="entry name" value="MFS general substrate transporter"/>
    <property type="match status" value="1"/>
</dbReference>
<feature type="transmembrane region" description="Helical" evidence="6">
    <location>
        <begin position="207"/>
        <end position="226"/>
    </location>
</feature>
<dbReference type="PANTHER" id="PTHR43791">
    <property type="entry name" value="PERMEASE-RELATED"/>
    <property type="match status" value="1"/>
</dbReference>
<keyword evidence="4 6" id="KW-1133">Transmembrane helix</keyword>
<feature type="transmembrane region" description="Helical" evidence="6">
    <location>
        <begin position="270"/>
        <end position="295"/>
    </location>
</feature>
<dbReference type="FunFam" id="1.20.1250.20:FF:000106">
    <property type="entry name" value="MFS transporter, putative"/>
    <property type="match status" value="1"/>
</dbReference>
<organism evidence="8 9">
    <name type="scientific">Westerdykella ornata</name>
    <dbReference type="NCBI Taxonomy" id="318751"/>
    <lineage>
        <taxon>Eukaryota</taxon>
        <taxon>Fungi</taxon>
        <taxon>Dikarya</taxon>
        <taxon>Ascomycota</taxon>
        <taxon>Pezizomycotina</taxon>
        <taxon>Dothideomycetes</taxon>
        <taxon>Pleosporomycetidae</taxon>
        <taxon>Pleosporales</taxon>
        <taxon>Sporormiaceae</taxon>
        <taxon>Westerdykella</taxon>
    </lineage>
</organism>
<accession>A0A6A6JU68</accession>
<evidence type="ECO:0000256" key="3">
    <source>
        <dbReference type="ARBA" id="ARBA00022692"/>
    </source>
</evidence>
<dbReference type="PROSITE" id="PS50097">
    <property type="entry name" value="BTB"/>
    <property type="match status" value="1"/>
</dbReference>
<dbReference type="FunFam" id="1.20.1250.20:FF:000247">
    <property type="entry name" value="MFS general substrate transporter"/>
    <property type="match status" value="1"/>
</dbReference>
<proteinExistence type="predicted"/>
<evidence type="ECO:0000256" key="5">
    <source>
        <dbReference type="ARBA" id="ARBA00023136"/>
    </source>
</evidence>
<evidence type="ECO:0000256" key="6">
    <source>
        <dbReference type="SAM" id="Phobius"/>
    </source>
</evidence>
<feature type="transmembrane region" description="Helical" evidence="6">
    <location>
        <begin position="511"/>
        <end position="530"/>
    </location>
</feature>
<name>A0A6A6JU68_WESOR</name>
<comment type="subcellular location">
    <subcellularLocation>
        <location evidence="1">Membrane</location>
        <topology evidence="1">Multi-pass membrane protein</topology>
    </subcellularLocation>
</comment>
<evidence type="ECO:0000259" key="7">
    <source>
        <dbReference type="PROSITE" id="PS50097"/>
    </source>
</evidence>
<dbReference type="GO" id="GO:0022857">
    <property type="term" value="F:transmembrane transporter activity"/>
    <property type="evidence" value="ECO:0007669"/>
    <property type="project" value="InterPro"/>
</dbReference>
<dbReference type="AlphaFoldDB" id="A0A6A6JU68"/>
<dbReference type="Gene3D" id="1.20.1250.20">
    <property type="entry name" value="MFS general substrate transporter like domains"/>
    <property type="match status" value="2"/>
</dbReference>
<dbReference type="Gene3D" id="3.30.710.10">
    <property type="entry name" value="Potassium Channel Kv1.1, Chain A"/>
    <property type="match status" value="1"/>
</dbReference>
<keyword evidence="9" id="KW-1185">Reference proteome</keyword>
<dbReference type="GO" id="GO:0016020">
    <property type="term" value="C:membrane"/>
    <property type="evidence" value="ECO:0007669"/>
    <property type="project" value="UniProtKB-SubCell"/>
</dbReference>
<feature type="transmembrane region" description="Helical" evidence="6">
    <location>
        <begin position="441"/>
        <end position="464"/>
    </location>
</feature>
<dbReference type="InterPro" id="IPR036259">
    <property type="entry name" value="MFS_trans_sf"/>
</dbReference>
<feature type="transmembrane region" description="Helical" evidence="6">
    <location>
        <begin position="378"/>
        <end position="402"/>
    </location>
</feature>
<keyword evidence="2" id="KW-0813">Transport</keyword>
<dbReference type="PANTHER" id="PTHR43791:SF29">
    <property type="entry name" value="MAJOR FACILITATOR SUPERFAMILY (MFS) PROFILE DOMAIN-CONTAINING PROTEIN"/>
    <property type="match status" value="1"/>
</dbReference>
<keyword evidence="5 6" id="KW-0472">Membrane</keyword>
<feature type="transmembrane region" description="Helical" evidence="6">
    <location>
        <begin position="414"/>
        <end position="434"/>
    </location>
</feature>
<feature type="domain" description="BTB" evidence="7">
    <location>
        <begin position="575"/>
        <end position="640"/>
    </location>
</feature>
<dbReference type="OrthoDB" id="1935484at2759"/>
<reference evidence="8" key="1">
    <citation type="journal article" date="2020" name="Stud. Mycol.">
        <title>101 Dothideomycetes genomes: a test case for predicting lifestyles and emergence of pathogens.</title>
        <authorList>
            <person name="Haridas S."/>
            <person name="Albert R."/>
            <person name="Binder M."/>
            <person name="Bloem J."/>
            <person name="Labutti K."/>
            <person name="Salamov A."/>
            <person name="Andreopoulos B."/>
            <person name="Baker S."/>
            <person name="Barry K."/>
            <person name="Bills G."/>
            <person name="Bluhm B."/>
            <person name="Cannon C."/>
            <person name="Castanera R."/>
            <person name="Culley D."/>
            <person name="Daum C."/>
            <person name="Ezra D."/>
            <person name="Gonzalez J."/>
            <person name="Henrissat B."/>
            <person name="Kuo A."/>
            <person name="Liang C."/>
            <person name="Lipzen A."/>
            <person name="Lutzoni F."/>
            <person name="Magnuson J."/>
            <person name="Mondo S."/>
            <person name="Nolan M."/>
            <person name="Ohm R."/>
            <person name="Pangilinan J."/>
            <person name="Park H.-J."/>
            <person name="Ramirez L."/>
            <person name="Alfaro M."/>
            <person name="Sun H."/>
            <person name="Tritt A."/>
            <person name="Yoshinaga Y."/>
            <person name="Zwiers L.-H."/>
            <person name="Turgeon B."/>
            <person name="Goodwin S."/>
            <person name="Spatafora J."/>
            <person name="Crous P."/>
            <person name="Grigoriev I."/>
        </authorList>
    </citation>
    <scope>NUCLEOTIDE SEQUENCE</scope>
    <source>
        <strain evidence="8">CBS 379.55</strain>
    </source>
</reference>
<dbReference type="CDD" id="cd18186">
    <property type="entry name" value="BTB_POZ_ZBTB_KLHL-like"/>
    <property type="match status" value="1"/>
</dbReference>
<dbReference type="SUPFAM" id="SSF54695">
    <property type="entry name" value="POZ domain"/>
    <property type="match status" value="1"/>
</dbReference>
<gene>
    <name evidence="8" type="ORF">EI97DRAFT_464868</name>
</gene>
<evidence type="ECO:0000313" key="9">
    <source>
        <dbReference type="Proteomes" id="UP000800097"/>
    </source>
</evidence>
<sequence length="865" mass="99790">MFRKISTSIWPSRNEVHEVEQAEPLLTRRVSDAFVPGPLTNDDVKLYEYGVEELSDETSTNNPFLDPNVAGHWTKIYEKAQYECRHIFDPEERWSQGEERALVKKLDKHVCFWACVMFFGLQVDRGNLVQAVSEDMLSDLELNTNDYNYGNILFLAAFICAELPSQLVSRRMGPDRWIPLQITVWSIVAMSQATLTGKIGFYATRLALGILEGGFIPVMVLWLSYFYNSRELPIRLSFFWTTLSITTIVTSLLAYLLLHMRGVWGWAGWQWLFLVEGFITFCIGIASFFMMPASVAQTKTWFRPKGWFTDRELSIAVNRILRDDPSKGDTHNRKALTLKSLFEALQDYHLWPLYAIGLVVHIPQAPLHKYITLIFKDLGFSTFTTNLLVIPSSITHIIMLLLTTKLSDVFQERTFVSMTQSLWTLPCLIALRFWKNFMRDAWGSFTLVTTLLSYPYCHAILVGWTSKNANNVGTRTVSAAMYNMMVQLGSVMGNMTYREDDKPLYHRGNSWLIMANIFSIVMFLLTKLYYTSVNKRRERKWQQMTVEEHVAYLKTTKDVGTARLDFRLLQTGHHSDFTIKCSDGHEYKVHKLILCAHSKFFDAASRFGKEGQSEVTLDDDPTIVKYMLQYIYGHDYEVPSDSSALWKQVRVAYHGKEDDDDSGSWWDDGFEGTDRQMRKIWRAFFGCLTERQRVEAIEMMKLEIPFWEEGDLVNVNSSPVSVALKSIASHFDMHDYQLYNPPHYKDIYDHARVYALGDKYELFGLKYCAARKFQKSCGHLAGGKAFRKIAQYVFSSTSDSDRGLRDVIIAELHEELRVAGMTKWSHALLQDIPELSYQLLRYQHDASDFDDGVEVSDEDKSVYDG</sequence>
<feature type="transmembrane region" description="Helical" evidence="6">
    <location>
        <begin position="238"/>
        <end position="258"/>
    </location>
</feature>
<dbReference type="Pfam" id="PF07690">
    <property type="entry name" value="MFS_1"/>
    <property type="match status" value="1"/>
</dbReference>
<dbReference type="Pfam" id="PF00651">
    <property type="entry name" value="BTB"/>
    <property type="match status" value="1"/>
</dbReference>
<dbReference type="RefSeq" id="XP_033657192.1">
    <property type="nucleotide sequence ID" value="XM_033801444.1"/>
</dbReference>
<evidence type="ECO:0000256" key="1">
    <source>
        <dbReference type="ARBA" id="ARBA00004141"/>
    </source>
</evidence>
<evidence type="ECO:0000313" key="8">
    <source>
        <dbReference type="EMBL" id="KAF2279653.1"/>
    </source>
</evidence>
<evidence type="ECO:0000256" key="4">
    <source>
        <dbReference type="ARBA" id="ARBA00022989"/>
    </source>
</evidence>